<dbReference type="GO" id="GO:0004222">
    <property type="term" value="F:metalloendopeptidase activity"/>
    <property type="evidence" value="ECO:0007669"/>
    <property type="project" value="InterPro"/>
</dbReference>
<proteinExistence type="predicted"/>
<dbReference type="Proteomes" id="UP000502508">
    <property type="component" value="Chromosome"/>
</dbReference>
<evidence type="ECO:0000313" key="2">
    <source>
        <dbReference type="Proteomes" id="UP000502508"/>
    </source>
</evidence>
<protein>
    <recommendedName>
        <fullName evidence="3">Peptidase M41 domain-containing protein</fullName>
    </recommendedName>
</protein>
<dbReference type="RefSeq" id="WP_173038987.1">
    <property type="nucleotide sequence ID" value="NZ_AP022870.1"/>
</dbReference>
<keyword evidence="2" id="KW-1185">Reference proteome</keyword>
<evidence type="ECO:0000313" key="1">
    <source>
        <dbReference type="EMBL" id="BCB79140.1"/>
    </source>
</evidence>
<dbReference type="GO" id="GO:0004176">
    <property type="term" value="F:ATP-dependent peptidase activity"/>
    <property type="evidence" value="ECO:0007669"/>
    <property type="project" value="InterPro"/>
</dbReference>
<evidence type="ECO:0008006" key="3">
    <source>
        <dbReference type="Google" id="ProtNLM"/>
    </source>
</evidence>
<organism evidence="1 2">
    <name type="scientific">Phytohabitans flavus</name>
    <dbReference type="NCBI Taxonomy" id="1076124"/>
    <lineage>
        <taxon>Bacteria</taxon>
        <taxon>Bacillati</taxon>
        <taxon>Actinomycetota</taxon>
        <taxon>Actinomycetes</taxon>
        <taxon>Micromonosporales</taxon>
        <taxon>Micromonosporaceae</taxon>
    </lineage>
</organism>
<gene>
    <name evidence="1" type="ORF">Pflav_055500</name>
</gene>
<reference evidence="1 2" key="2">
    <citation type="submission" date="2020-03" db="EMBL/GenBank/DDBJ databases">
        <authorList>
            <person name="Ichikawa N."/>
            <person name="Kimura A."/>
            <person name="Kitahashi Y."/>
            <person name="Uohara A."/>
        </authorList>
    </citation>
    <scope>NUCLEOTIDE SEQUENCE [LARGE SCALE GENOMIC DNA]</scope>
    <source>
        <strain evidence="1 2">NBRC 107702</strain>
    </source>
</reference>
<dbReference type="SUPFAM" id="SSF140990">
    <property type="entry name" value="FtsH protease domain-like"/>
    <property type="match status" value="1"/>
</dbReference>
<dbReference type="GO" id="GO:0005524">
    <property type="term" value="F:ATP binding"/>
    <property type="evidence" value="ECO:0007669"/>
    <property type="project" value="InterPro"/>
</dbReference>
<dbReference type="Gene3D" id="1.20.58.760">
    <property type="entry name" value="Peptidase M41"/>
    <property type="match status" value="1"/>
</dbReference>
<accession>A0A6F8XZA4</accession>
<dbReference type="GO" id="GO:0006508">
    <property type="term" value="P:proteolysis"/>
    <property type="evidence" value="ECO:0007669"/>
    <property type="project" value="InterPro"/>
</dbReference>
<dbReference type="EMBL" id="AP022870">
    <property type="protein sequence ID" value="BCB79140.1"/>
    <property type="molecule type" value="Genomic_DNA"/>
</dbReference>
<sequence length="206" mass="22272">MSGDEQERVALHESGHAVVAWRLGRTPKGISCVPGRRWAGTAHFGLPQVRGREWDRLDPSRPLTCWPAAVRRSFESRALTAAAGDAAEALLWWPAQGTHVRTPEPLAARIADTFPVGEAERVRFAAAAVDTDGLTDVEQLHRLALALYPDADGPRQAWLSWVDAEAKAIVAAGAERVERLAAVVQDRGRLSGRAVRDILRGPGASP</sequence>
<dbReference type="AlphaFoldDB" id="A0A6F8XZA4"/>
<reference evidence="1 2" key="1">
    <citation type="submission" date="2020-03" db="EMBL/GenBank/DDBJ databases">
        <title>Whole genome shotgun sequence of Phytohabitans flavus NBRC 107702.</title>
        <authorList>
            <person name="Komaki H."/>
            <person name="Tamura T."/>
        </authorList>
    </citation>
    <scope>NUCLEOTIDE SEQUENCE [LARGE SCALE GENOMIC DNA]</scope>
    <source>
        <strain evidence="1 2">NBRC 107702</strain>
    </source>
</reference>
<name>A0A6F8XZA4_9ACTN</name>
<dbReference type="KEGG" id="pfla:Pflav_055500"/>
<dbReference type="InterPro" id="IPR037219">
    <property type="entry name" value="Peptidase_M41-like"/>
</dbReference>